<feature type="transmembrane region" description="Helical" evidence="12">
    <location>
        <begin position="383"/>
        <end position="401"/>
    </location>
</feature>
<proteinExistence type="inferred from homology"/>
<feature type="transmembrane region" description="Helical" evidence="12">
    <location>
        <begin position="226"/>
        <end position="248"/>
    </location>
</feature>
<dbReference type="PANTHER" id="PTHR43448">
    <property type="entry name" value="PROTOHEME IX FARNESYLTRANSFERASE, MITOCHONDRIAL"/>
    <property type="match status" value="1"/>
</dbReference>
<dbReference type="GO" id="GO:0031966">
    <property type="term" value="C:mitochondrial membrane"/>
    <property type="evidence" value="ECO:0007669"/>
    <property type="project" value="UniProtKB-SubCell"/>
</dbReference>
<dbReference type="Proteomes" id="UP000076532">
    <property type="component" value="Unassembled WGS sequence"/>
</dbReference>
<evidence type="ECO:0000256" key="7">
    <source>
        <dbReference type="ARBA" id="ARBA00022989"/>
    </source>
</evidence>
<dbReference type="Gene3D" id="1.10.357.140">
    <property type="entry name" value="UbiA prenyltransferase"/>
    <property type="match status" value="1"/>
</dbReference>
<comment type="subcellular location">
    <subcellularLocation>
        <location evidence="1">Mitochondrion membrane</location>
        <topology evidence="1">Multi-pass membrane protein</topology>
    </subcellularLocation>
</comment>
<name>A0A166QLY3_9AGAM</name>
<evidence type="ECO:0000256" key="4">
    <source>
        <dbReference type="ARBA" id="ARBA00022679"/>
    </source>
</evidence>
<evidence type="ECO:0000256" key="10">
    <source>
        <dbReference type="ARBA" id="ARBA00023136"/>
    </source>
</evidence>
<dbReference type="FunFam" id="1.10.357.140:FF:000004">
    <property type="entry name" value="Protoheme IX farnesyltransferase, mitochondrial"/>
    <property type="match status" value="1"/>
</dbReference>
<dbReference type="AlphaFoldDB" id="A0A166QLY3"/>
<dbReference type="CDD" id="cd13957">
    <property type="entry name" value="PT_UbiA_Cox10"/>
    <property type="match status" value="1"/>
</dbReference>
<feature type="transmembrane region" description="Helical" evidence="12">
    <location>
        <begin position="198"/>
        <end position="217"/>
    </location>
</feature>
<dbReference type="GO" id="GO:0008495">
    <property type="term" value="F:protoheme IX farnesyltransferase activity"/>
    <property type="evidence" value="ECO:0007669"/>
    <property type="project" value="InterPro"/>
</dbReference>
<dbReference type="OrthoDB" id="5211at2759"/>
<gene>
    <name evidence="13" type="ORF">FIBSPDRAFT_818455</name>
</gene>
<feature type="transmembrane region" description="Helical" evidence="12">
    <location>
        <begin position="166"/>
        <end position="192"/>
    </location>
</feature>
<evidence type="ECO:0000256" key="1">
    <source>
        <dbReference type="ARBA" id="ARBA00004225"/>
    </source>
</evidence>
<dbReference type="STRING" id="436010.A0A166QLY3"/>
<dbReference type="InterPro" id="IPR030470">
    <property type="entry name" value="UbiA_prenylTrfase_CS"/>
</dbReference>
<evidence type="ECO:0000256" key="2">
    <source>
        <dbReference type="ARBA" id="ARBA00005985"/>
    </source>
</evidence>
<keyword evidence="6" id="KW-0809">Transit peptide</keyword>
<feature type="transmembrane region" description="Helical" evidence="12">
    <location>
        <begin position="283"/>
        <end position="304"/>
    </location>
</feature>
<feature type="transmembrane region" description="Helical" evidence="12">
    <location>
        <begin position="128"/>
        <end position="146"/>
    </location>
</feature>
<evidence type="ECO:0000256" key="8">
    <source>
        <dbReference type="ARBA" id="ARBA00023128"/>
    </source>
</evidence>
<reference evidence="13 14" key="1">
    <citation type="journal article" date="2016" name="Mol. Biol. Evol.">
        <title>Comparative Genomics of Early-Diverging Mushroom-Forming Fungi Provides Insights into the Origins of Lignocellulose Decay Capabilities.</title>
        <authorList>
            <person name="Nagy L.G."/>
            <person name="Riley R."/>
            <person name="Tritt A."/>
            <person name="Adam C."/>
            <person name="Daum C."/>
            <person name="Floudas D."/>
            <person name="Sun H."/>
            <person name="Yadav J.S."/>
            <person name="Pangilinan J."/>
            <person name="Larsson K.H."/>
            <person name="Matsuura K."/>
            <person name="Barry K."/>
            <person name="Labutti K."/>
            <person name="Kuo R."/>
            <person name="Ohm R.A."/>
            <person name="Bhattacharya S.S."/>
            <person name="Shirouzu T."/>
            <person name="Yoshinaga Y."/>
            <person name="Martin F.M."/>
            <person name="Grigoriev I.V."/>
            <person name="Hibbett D.S."/>
        </authorList>
    </citation>
    <scope>NUCLEOTIDE SEQUENCE [LARGE SCALE GENOMIC DNA]</scope>
    <source>
        <strain evidence="13 14">CBS 109695</strain>
    </source>
</reference>
<accession>A0A166QLY3</accession>
<dbReference type="InterPro" id="IPR000537">
    <property type="entry name" value="UbiA_prenyltransferase"/>
</dbReference>
<dbReference type="InterPro" id="IPR044878">
    <property type="entry name" value="UbiA_sf"/>
</dbReference>
<evidence type="ECO:0000256" key="6">
    <source>
        <dbReference type="ARBA" id="ARBA00022946"/>
    </source>
</evidence>
<evidence type="ECO:0000256" key="3">
    <source>
        <dbReference type="ARBA" id="ARBA00016335"/>
    </source>
</evidence>
<comment type="similarity">
    <text evidence="2">Belongs to the UbiA prenyltransferase family.</text>
</comment>
<dbReference type="InterPro" id="IPR006369">
    <property type="entry name" value="Protohaem_IX_farnesylTrfase"/>
</dbReference>
<evidence type="ECO:0000313" key="14">
    <source>
        <dbReference type="Proteomes" id="UP000076532"/>
    </source>
</evidence>
<keyword evidence="8" id="KW-0496">Mitochondrion</keyword>
<dbReference type="PANTHER" id="PTHR43448:SF2">
    <property type="entry name" value="PROTOHEME IX FARNESYLTRANSFERASE, MITOCHONDRIAL"/>
    <property type="match status" value="1"/>
</dbReference>
<feature type="transmembrane region" description="Helical" evidence="12">
    <location>
        <begin position="325"/>
        <end position="345"/>
    </location>
</feature>
<evidence type="ECO:0000256" key="12">
    <source>
        <dbReference type="SAM" id="Phobius"/>
    </source>
</evidence>
<sequence length="423" mass="46346">MRPALPLNLCRRNILFRRPLVSLRHASTFAKPEFSSFFFHNDQWAPSARRTSLLATPKPRRITQIAAVENALAGDGTPVEGYREAQVLNARSLPKIYAQLSKSRLTTLMVLTTMGGVALSPLPTTVPLLLATAVGTTLCSASAMTMNQMAEVPFDAQMARTRMRPLVRGAVSPLHAAGFAVVTGVGGPVLLWTMVNPTTAVLGALNIALYAGAYTWMKRKHVANTWVGAIVGGIPPLMGWTACGGHLIPSADHPIHFFLPQFLSTVQSVPLDLAMIDNPLSPFALFMLLFSWQFPHFNSLSYVVRGSYAQAGCKMLSVTNPQHNALVGLRHAALLFPICSILFPLSGLTTWAFALTSLLPNAICTRAAWIFWKSGSEKQARLVFQHSLWYLPVILGLMMVHKQGMDWGKWFGLEKEEAKKELS</sequence>
<keyword evidence="10 12" id="KW-0472">Membrane</keyword>
<evidence type="ECO:0000256" key="5">
    <source>
        <dbReference type="ARBA" id="ARBA00022692"/>
    </source>
</evidence>
<evidence type="ECO:0000256" key="9">
    <source>
        <dbReference type="ARBA" id="ARBA00023133"/>
    </source>
</evidence>
<organism evidence="13 14">
    <name type="scientific">Athelia psychrophila</name>
    <dbReference type="NCBI Taxonomy" id="1759441"/>
    <lineage>
        <taxon>Eukaryota</taxon>
        <taxon>Fungi</taxon>
        <taxon>Dikarya</taxon>
        <taxon>Basidiomycota</taxon>
        <taxon>Agaricomycotina</taxon>
        <taxon>Agaricomycetes</taxon>
        <taxon>Agaricomycetidae</taxon>
        <taxon>Atheliales</taxon>
        <taxon>Atheliaceae</taxon>
        <taxon>Athelia</taxon>
    </lineage>
</organism>
<keyword evidence="4" id="KW-0808">Transferase</keyword>
<keyword evidence="14" id="KW-1185">Reference proteome</keyword>
<dbReference type="PROSITE" id="PS00943">
    <property type="entry name" value="UBIA"/>
    <property type="match status" value="1"/>
</dbReference>
<evidence type="ECO:0000313" key="13">
    <source>
        <dbReference type="EMBL" id="KZP27310.1"/>
    </source>
</evidence>
<keyword evidence="7 12" id="KW-1133">Transmembrane helix</keyword>
<dbReference type="Pfam" id="PF01040">
    <property type="entry name" value="UbiA"/>
    <property type="match status" value="1"/>
</dbReference>
<evidence type="ECO:0000256" key="11">
    <source>
        <dbReference type="ARBA" id="ARBA00030253"/>
    </source>
</evidence>
<dbReference type="EMBL" id="KV417509">
    <property type="protein sequence ID" value="KZP27310.1"/>
    <property type="molecule type" value="Genomic_DNA"/>
</dbReference>
<keyword evidence="5 12" id="KW-0812">Transmembrane</keyword>
<protein>
    <recommendedName>
        <fullName evidence="3">Protoheme IX farnesyltransferase, mitochondrial</fullName>
    </recommendedName>
    <alternativeName>
        <fullName evidence="11">Heme O synthase</fullName>
    </alternativeName>
</protein>
<feature type="transmembrane region" description="Helical" evidence="12">
    <location>
        <begin position="351"/>
        <end position="371"/>
    </location>
</feature>
<dbReference type="GO" id="GO:0006784">
    <property type="term" value="P:heme A biosynthetic process"/>
    <property type="evidence" value="ECO:0007669"/>
    <property type="project" value="TreeGrafter"/>
</dbReference>
<keyword evidence="9" id="KW-0350">Heme biosynthesis</keyword>